<name>A0A172X017_HAFAL</name>
<keyword evidence="1" id="KW-1133">Transmembrane helix</keyword>
<evidence type="ECO:0000256" key="1">
    <source>
        <dbReference type="SAM" id="Phobius"/>
    </source>
</evidence>
<feature type="transmembrane region" description="Helical" evidence="1">
    <location>
        <begin position="243"/>
        <end position="262"/>
    </location>
</feature>
<dbReference type="Pfam" id="PF14897">
    <property type="entry name" value="EpsG"/>
    <property type="match status" value="1"/>
</dbReference>
<protein>
    <submittedName>
        <fullName evidence="2">Transmembrane protein EpsG</fullName>
    </submittedName>
</protein>
<accession>A0A172X017</accession>
<feature type="transmembrane region" description="Helical" evidence="1">
    <location>
        <begin position="6"/>
        <end position="23"/>
    </location>
</feature>
<sequence length="360" mass="42069">MLSYLIYNTIALVSLFFSYISSIKYKTFNSCIKKIFAIISFVTLFLFSACRFDVGPDYETYVETYYNIVHGSIVSGIDKFLFMFLSTSFSGFYKGYIYVFATYSFLTLYFVFKSLYERKYMFWGVGLFIFLGIYLDSFDRVRQLLAVSIFLYSIKYIEQRNIIKYLTALIFGSLAHLSILLLVPFYFINLLKISTLSCFSIIIALFFLQSFGVTEELLLVIYKYVPHYNEIYQNTSFMSANGNYSTGLGFLFNVVLLTYGLYISRTNLIFRNTLFVGVLLYLISIGNLNVSRFTQYFTSVIIFAVPYGFGYIKYKAINKCVLFSLLLVFYQSQIARNNYTYHSIFSSEYSSEKFELRQNR</sequence>
<proteinExistence type="predicted"/>
<feature type="transmembrane region" description="Helical" evidence="1">
    <location>
        <begin position="293"/>
        <end position="312"/>
    </location>
</feature>
<gene>
    <name evidence="2" type="primary">epsG</name>
</gene>
<organism evidence="2">
    <name type="scientific">Hafnia alvei</name>
    <dbReference type="NCBI Taxonomy" id="569"/>
    <lineage>
        <taxon>Bacteria</taxon>
        <taxon>Pseudomonadati</taxon>
        <taxon>Pseudomonadota</taxon>
        <taxon>Gammaproteobacteria</taxon>
        <taxon>Enterobacterales</taxon>
        <taxon>Hafniaceae</taxon>
        <taxon>Hafnia</taxon>
    </lineage>
</organism>
<feature type="transmembrane region" description="Helical" evidence="1">
    <location>
        <begin position="199"/>
        <end position="222"/>
    </location>
</feature>
<feature type="transmembrane region" description="Helical" evidence="1">
    <location>
        <begin position="268"/>
        <end position="286"/>
    </location>
</feature>
<feature type="transmembrane region" description="Helical" evidence="1">
    <location>
        <begin position="95"/>
        <end position="112"/>
    </location>
</feature>
<feature type="transmembrane region" description="Helical" evidence="1">
    <location>
        <begin position="35"/>
        <end position="54"/>
    </location>
</feature>
<keyword evidence="1" id="KW-0472">Membrane</keyword>
<feature type="transmembrane region" description="Helical" evidence="1">
    <location>
        <begin position="165"/>
        <end position="187"/>
    </location>
</feature>
<keyword evidence="1 2" id="KW-0812">Transmembrane</keyword>
<reference evidence="2" key="1">
    <citation type="journal article" date="2016" name="PLoS ONE">
        <title>Genetic Diversity of O-Antigens in Hafnia alvei and the Development of a Suspension Array for Serotype Detection.</title>
        <authorList>
            <person name="Duan Z."/>
            <person name="Niedziela T."/>
            <person name="Lugowski C."/>
            <person name="Cao B."/>
            <person name="Wang T."/>
            <person name="Xu L."/>
            <person name="Yang B."/>
            <person name="Liu B."/>
            <person name="Wang L."/>
        </authorList>
    </citation>
    <scope>NUCLEOTIDE SEQUENCE</scope>
    <source>
        <strain evidence="2">PCM1198</strain>
    </source>
</reference>
<feature type="transmembrane region" description="Helical" evidence="1">
    <location>
        <begin position="119"/>
        <end position="135"/>
    </location>
</feature>
<dbReference type="AlphaFoldDB" id="A0A172X017"/>
<evidence type="ECO:0000313" key="2">
    <source>
        <dbReference type="EMBL" id="ANF29966.1"/>
    </source>
</evidence>
<dbReference type="EMBL" id="KX117083">
    <property type="protein sequence ID" value="ANF29966.1"/>
    <property type="molecule type" value="Genomic_DNA"/>
</dbReference>
<dbReference type="InterPro" id="IPR049458">
    <property type="entry name" value="EpsG-like"/>
</dbReference>